<evidence type="ECO:0000313" key="11">
    <source>
        <dbReference type="EMBL" id="KMZ81815.1"/>
    </source>
</evidence>
<keyword evidence="4" id="KW-0560">Oxidoreductase</keyword>
<dbReference type="NCBIfam" id="NF006914">
    <property type="entry name" value="PRK09404.1"/>
    <property type="match status" value="1"/>
</dbReference>
<organism evidence="11 12">
    <name type="scientific">Plasmodium vivax India VII</name>
    <dbReference type="NCBI Taxonomy" id="1077284"/>
    <lineage>
        <taxon>Eukaryota</taxon>
        <taxon>Sar</taxon>
        <taxon>Alveolata</taxon>
        <taxon>Apicomplexa</taxon>
        <taxon>Aconoidasida</taxon>
        <taxon>Haemosporida</taxon>
        <taxon>Plasmodiidae</taxon>
        <taxon>Plasmodium</taxon>
        <taxon>Plasmodium (Plasmodium)</taxon>
    </lineage>
</organism>
<dbReference type="NCBIfam" id="TIGR00239">
    <property type="entry name" value="2oxo_dh_E1"/>
    <property type="match status" value="1"/>
</dbReference>
<dbReference type="SUPFAM" id="SSF52518">
    <property type="entry name" value="Thiamin diphosphate-binding fold (THDP-binding)"/>
    <property type="match status" value="2"/>
</dbReference>
<dbReference type="GO" id="GO:0005739">
    <property type="term" value="C:mitochondrion"/>
    <property type="evidence" value="ECO:0007669"/>
    <property type="project" value="TreeGrafter"/>
</dbReference>
<evidence type="ECO:0000256" key="2">
    <source>
        <dbReference type="ARBA" id="ARBA00006936"/>
    </source>
</evidence>
<evidence type="ECO:0000313" key="12">
    <source>
        <dbReference type="Proteomes" id="UP000053562"/>
    </source>
</evidence>
<protein>
    <recommendedName>
        <fullName evidence="7">2-oxoglutarate dehydrogenase, mitochondrial</fullName>
        <ecNumber evidence="3">1.2.4.2</ecNumber>
    </recommendedName>
    <alternativeName>
        <fullName evidence="8">2-oxoglutarate dehydrogenase complex component E1</fullName>
    </alternativeName>
</protein>
<dbReference type="Pfam" id="PF16870">
    <property type="entry name" value="OxoGdeHyase_C"/>
    <property type="match status" value="1"/>
</dbReference>
<dbReference type="Gene3D" id="3.40.50.970">
    <property type="match status" value="1"/>
</dbReference>
<dbReference type="Gene3D" id="1.10.287.1150">
    <property type="entry name" value="TPP helical domain"/>
    <property type="match status" value="1"/>
</dbReference>
<dbReference type="EMBL" id="KQ234222">
    <property type="protein sequence ID" value="KMZ81815.1"/>
    <property type="molecule type" value="Genomic_DNA"/>
</dbReference>
<feature type="domain" description="Transketolase-like pyrimidine-binding" evidence="10">
    <location>
        <begin position="650"/>
        <end position="860"/>
    </location>
</feature>
<evidence type="ECO:0000259" key="10">
    <source>
        <dbReference type="SMART" id="SM00861"/>
    </source>
</evidence>
<dbReference type="OrthoDB" id="413077at2759"/>
<dbReference type="AlphaFoldDB" id="A0A0J9SFR7"/>
<dbReference type="InterPro" id="IPR032106">
    <property type="entry name" value="2-oxogl_dehyd_N"/>
</dbReference>
<comment type="cofactor">
    <cofactor evidence="1">
        <name>thiamine diphosphate</name>
        <dbReference type="ChEBI" id="CHEBI:58937"/>
    </cofactor>
</comment>
<dbReference type="Gene3D" id="3.40.50.11610">
    <property type="entry name" value="Multifunctional 2-oxoglutarate metabolism enzyme, C-terminal domain"/>
    <property type="match status" value="1"/>
</dbReference>
<reference evidence="11 12" key="1">
    <citation type="submission" date="2011-08" db="EMBL/GenBank/DDBJ databases">
        <title>The Genome Sequence of Plasmodium vivax India VII.</title>
        <authorList>
            <consortium name="The Broad Institute Genome Sequencing Platform"/>
            <consortium name="The Broad Institute Genome Sequencing Center for Infectious Disease"/>
            <person name="Neafsey D."/>
            <person name="Carlton J."/>
            <person name="Barnwell J."/>
            <person name="Collins W."/>
            <person name="Escalante A."/>
            <person name="Mullikin J."/>
            <person name="Saul A."/>
            <person name="Guigo R."/>
            <person name="Camara F."/>
            <person name="Young S.K."/>
            <person name="Zeng Q."/>
            <person name="Gargeya S."/>
            <person name="Fitzgerald M."/>
            <person name="Haas B."/>
            <person name="Abouelleil A."/>
            <person name="Alvarado L."/>
            <person name="Arachchi H.M."/>
            <person name="Berlin A."/>
            <person name="Brown A."/>
            <person name="Chapman S.B."/>
            <person name="Chen Z."/>
            <person name="Dunbar C."/>
            <person name="Freedman E."/>
            <person name="Gearin G."/>
            <person name="Gellesch M."/>
            <person name="Goldberg J."/>
            <person name="Griggs A."/>
            <person name="Gujja S."/>
            <person name="Heiman D."/>
            <person name="Howarth C."/>
            <person name="Larson L."/>
            <person name="Lui A."/>
            <person name="MacDonald P.J.P."/>
            <person name="Montmayeur A."/>
            <person name="Murphy C."/>
            <person name="Neiman D."/>
            <person name="Pearson M."/>
            <person name="Priest M."/>
            <person name="Roberts A."/>
            <person name="Saif S."/>
            <person name="Shea T."/>
            <person name="Shenoy N."/>
            <person name="Sisk P."/>
            <person name="Stolte C."/>
            <person name="Sykes S."/>
            <person name="Wortman J."/>
            <person name="Nusbaum C."/>
            <person name="Birren B."/>
        </authorList>
    </citation>
    <scope>NUCLEOTIDE SEQUENCE [LARGE SCALE GENOMIC DNA]</scope>
    <source>
        <strain evidence="11 12">India VII</strain>
    </source>
</reference>
<sequence length="1059" mass="121685">MRKILHSNKLLKENGDMLRRRFHVGGCAGSDNFNPSMAAYIEGAYRMWRQDRNSLHKSWDVYFAEMAEEAGPLGSAPPRVLSTREVRSRMGASVPQNRSSSNLRITYVNKEMLDKGRMGNIYDIARIVQLIRWYQKKGHLYANINPLPLPNVPPYSSVVNERDKNKMSYSDFGFTQDDLDAEFEFDLPSITGFSSNKKETSTLRSLIDRLEQTYCGTIGFEYMHITDESVVNYIVKRIERDRKFQYDRKTKRKILENTARAFIFENYMAAKFATTKRFGVDGCETLITGMKALISRAAMVHTESVLMSMSHRGRLNVLFNVLHKPLENMMCEFRGKTGFTDNIWGNTGDVKYHLGVEIDHFDEESNRYIHMGIVDNSSHLESVDPILMGQARAQQYYCNDKEKEKVLPITIHGDASIAGQGIAYETLQMSKLPSYNVGGTIHIVVNNQIGFTTYPVDARSGKYCTDIAKCIDIPIIHVNADDPEAVTYVFELALDIRNKFHIDTIIDIVGYRRFGHNELDMPKFTNPLLYDIITRHESVLDLYSKKLIREGVISLEEFEQNKAKIYNLYEEVYEKSKSFVPTPKEKYLPQWEHMVTPQKFSPSRKTGVERKVLLDLGKQIFTIRENFHAHPIIAKLFKGRIDSLQTGKNIDFGTAELLAYATLLSDGFHARLSGQDSQRGTFSHRHAVLHDQVTYESYNIFGSLKTPHSIEVNNSLLSEYAALGFEIGYSYEHPDALVVWEAQFGDFANGAQVMIDNYIASGETKWNKQSGIVMFLPHGYDGQGPEHSSARIERFLQLCDDREDIATYSVEKDKTIIQQHNMQVINCTKPSNLFHALRRQMHRSFRKPLIAITPKKMLKMRMAFDTIENFLPPTEFLPYLPEQQEHKLNDKEHIKRIILCSGQVYYDLLNYREANEIKDVAIATIEQLSPFPFKQFMQDLQRYPNLRDVIWVQEEHMNMGPWFYVSRRIEAAIQQLKRDNPGWDIAVPQVFYTGRDVYAAQSAGDLNLHLYQLDEFLLDAFNLSKAHHMHAHKYAAVGERRSGVAGEEEQRSGGKADAL</sequence>
<dbReference type="PANTHER" id="PTHR23152">
    <property type="entry name" value="2-OXOGLUTARATE DEHYDROGENASE"/>
    <property type="match status" value="1"/>
</dbReference>
<proteinExistence type="inferred from homology"/>
<dbReference type="InterPro" id="IPR031717">
    <property type="entry name" value="ODO-1/KGD_C"/>
</dbReference>
<evidence type="ECO:0000256" key="6">
    <source>
        <dbReference type="ARBA" id="ARBA00037426"/>
    </source>
</evidence>
<dbReference type="GO" id="GO:0030976">
    <property type="term" value="F:thiamine pyrophosphate binding"/>
    <property type="evidence" value="ECO:0007669"/>
    <property type="project" value="InterPro"/>
</dbReference>
<dbReference type="InterPro" id="IPR005475">
    <property type="entry name" value="Transketolase-like_Pyr-bd"/>
</dbReference>
<dbReference type="Pfam" id="PF16078">
    <property type="entry name" value="2-oxogl_dehyd_N"/>
    <property type="match status" value="1"/>
</dbReference>
<comment type="function">
    <text evidence="6">The 2-oxoglutarate dehydrogenase complex catalyzes the overall conversion of 2-oxoglutarate to succinyl-CoA and CO(2). It contains multiple copies of three enzymatic components: 2-oxoglutarate dehydrogenase (E1), dihydrolipoamide succinyltransferase (E2) and lipoamide dehydrogenase (E3).</text>
</comment>
<name>A0A0J9SFR7_PLAVI</name>
<evidence type="ECO:0000256" key="4">
    <source>
        <dbReference type="ARBA" id="ARBA00023002"/>
    </source>
</evidence>
<evidence type="ECO:0000256" key="3">
    <source>
        <dbReference type="ARBA" id="ARBA00012280"/>
    </source>
</evidence>
<feature type="region of interest" description="Disordered" evidence="9">
    <location>
        <begin position="1040"/>
        <end position="1059"/>
    </location>
</feature>
<dbReference type="InterPro" id="IPR001017">
    <property type="entry name" value="DH_E1"/>
</dbReference>
<dbReference type="SMART" id="SM00861">
    <property type="entry name" value="Transket_pyr"/>
    <property type="match status" value="1"/>
</dbReference>
<keyword evidence="5" id="KW-0786">Thiamine pyrophosphate</keyword>
<dbReference type="Proteomes" id="UP000053562">
    <property type="component" value="Unassembled WGS sequence"/>
</dbReference>
<gene>
    <name evidence="11" type="ORF">PVIIG_02864</name>
</gene>
<evidence type="ECO:0000256" key="9">
    <source>
        <dbReference type="SAM" id="MobiDB-lite"/>
    </source>
</evidence>
<evidence type="ECO:0000256" key="8">
    <source>
        <dbReference type="ARBA" id="ARBA00042984"/>
    </source>
</evidence>
<dbReference type="PIRSF" id="PIRSF000157">
    <property type="entry name" value="Oxoglu_dh_E1"/>
    <property type="match status" value="1"/>
</dbReference>
<dbReference type="Gene3D" id="3.40.50.12470">
    <property type="match status" value="1"/>
</dbReference>
<evidence type="ECO:0000256" key="1">
    <source>
        <dbReference type="ARBA" id="ARBA00001964"/>
    </source>
</evidence>
<dbReference type="InterPro" id="IPR042179">
    <property type="entry name" value="KGD_C_sf"/>
</dbReference>
<dbReference type="GO" id="GO:0045252">
    <property type="term" value="C:oxoglutarate dehydrogenase complex"/>
    <property type="evidence" value="ECO:0007669"/>
    <property type="project" value="TreeGrafter"/>
</dbReference>
<dbReference type="NCBIfam" id="NF008907">
    <property type="entry name" value="PRK12270.1"/>
    <property type="match status" value="1"/>
</dbReference>
<dbReference type="PANTHER" id="PTHR23152:SF4">
    <property type="entry name" value="2-OXOADIPATE DEHYDROGENASE COMPLEX COMPONENT E1"/>
    <property type="match status" value="1"/>
</dbReference>
<dbReference type="Pfam" id="PF00676">
    <property type="entry name" value="E1_dh"/>
    <property type="match status" value="1"/>
</dbReference>
<dbReference type="InterPro" id="IPR011603">
    <property type="entry name" value="2oxoglutarate_DH_E1"/>
</dbReference>
<dbReference type="CDD" id="cd02016">
    <property type="entry name" value="TPP_E1_OGDC_like"/>
    <property type="match status" value="1"/>
</dbReference>
<dbReference type="Pfam" id="PF02779">
    <property type="entry name" value="Transket_pyr"/>
    <property type="match status" value="1"/>
</dbReference>
<comment type="similarity">
    <text evidence="2">Belongs to the alpha-ketoglutarate dehydrogenase family.</text>
</comment>
<dbReference type="InterPro" id="IPR029061">
    <property type="entry name" value="THDP-binding"/>
</dbReference>
<accession>A0A0J9SFR7</accession>
<dbReference type="GO" id="GO:0004591">
    <property type="term" value="F:oxoglutarate dehydrogenase (succinyl-transferring) activity"/>
    <property type="evidence" value="ECO:0007669"/>
    <property type="project" value="UniProtKB-EC"/>
</dbReference>
<evidence type="ECO:0000256" key="7">
    <source>
        <dbReference type="ARBA" id="ARBA00040267"/>
    </source>
</evidence>
<evidence type="ECO:0000256" key="5">
    <source>
        <dbReference type="ARBA" id="ARBA00023052"/>
    </source>
</evidence>
<dbReference type="GO" id="GO:0006099">
    <property type="term" value="P:tricarboxylic acid cycle"/>
    <property type="evidence" value="ECO:0007669"/>
    <property type="project" value="TreeGrafter"/>
</dbReference>
<dbReference type="EC" id="1.2.4.2" evidence="3"/>
<dbReference type="FunFam" id="3.40.50.12470:FF:000003">
    <property type="entry name" value="2-oxoglutarate dehydrogenase E1 component"/>
    <property type="match status" value="1"/>
</dbReference>